<comment type="caution">
    <text evidence="5">The sequence shown here is derived from an EMBL/GenBank/DDBJ whole genome shotgun (WGS) entry which is preliminary data.</text>
</comment>
<gene>
    <name evidence="5" type="ORF">CRENBAI_019899</name>
</gene>
<accession>A0AAV9SR40</accession>
<dbReference type="SUPFAM" id="SSF56204">
    <property type="entry name" value="Hect, E3 ligase catalytic domain"/>
    <property type="match status" value="1"/>
</dbReference>
<proteinExistence type="predicted"/>
<sequence>MVAQQPGGSLSEAVALLNNVLSTVKCVNNCHAADYCNSEFGIAGPTVRTSFSISPAQYQQIPASATMRRQCAPHYQAQRCFGKLASAPKSVEFVSVQEILLELPNKISTKQQCKFNINCSAVWEGAVRGFRRLSFDTNSMISVKFSDDVGKNEEGVDLGGPRREFSRVLMETIASSTMFEGAENSKNLALNSAGDAAPLVSLYSKRCLLCFHGPTDGWSYGLKAHLQPSM</sequence>
<evidence type="ECO:0000313" key="5">
    <source>
        <dbReference type="EMBL" id="KAK5624023.1"/>
    </source>
</evidence>
<keyword evidence="6" id="KW-1185">Reference proteome</keyword>
<keyword evidence="1" id="KW-0808">Transferase</keyword>
<feature type="domain" description="HECT" evidence="4">
    <location>
        <begin position="133"/>
        <end position="173"/>
    </location>
</feature>
<evidence type="ECO:0000256" key="2">
    <source>
        <dbReference type="ARBA" id="ARBA00022786"/>
    </source>
</evidence>
<evidence type="ECO:0000256" key="1">
    <source>
        <dbReference type="ARBA" id="ARBA00022679"/>
    </source>
</evidence>
<organism evidence="5 6">
    <name type="scientific">Crenichthys baileyi</name>
    <name type="common">White River springfish</name>
    <dbReference type="NCBI Taxonomy" id="28760"/>
    <lineage>
        <taxon>Eukaryota</taxon>
        <taxon>Metazoa</taxon>
        <taxon>Chordata</taxon>
        <taxon>Craniata</taxon>
        <taxon>Vertebrata</taxon>
        <taxon>Euteleostomi</taxon>
        <taxon>Actinopterygii</taxon>
        <taxon>Neopterygii</taxon>
        <taxon>Teleostei</taxon>
        <taxon>Neoteleostei</taxon>
        <taxon>Acanthomorphata</taxon>
        <taxon>Ovalentaria</taxon>
        <taxon>Atherinomorphae</taxon>
        <taxon>Cyprinodontiformes</taxon>
        <taxon>Goodeidae</taxon>
        <taxon>Crenichthys</taxon>
    </lineage>
</organism>
<comment type="caution">
    <text evidence="3">Lacks conserved residue(s) required for the propagation of feature annotation.</text>
</comment>
<dbReference type="GO" id="GO:0004842">
    <property type="term" value="F:ubiquitin-protein transferase activity"/>
    <property type="evidence" value="ECO:0007669"/>
    <property type="project" value="InterPro"/>
</dbReference>
<evidence type="ECO:0000259" key="4">
    <source>
        <dbReference type="PROSITE" id="PS50237"/>
    </source>
</evidence>
<dbReference type="AlphaFoldDB" id="A0AAV9SR40"/>
<dbReference type="PROSITE" id="PS50237">
    <property type="entry name" value="HECT"/>
    <property type="match status" value="1"/>
</dbReference>
<dbReference type="InterPro" id="IPR000569">
    <property type="entry name" value="HECT_dom"/>
</dbReference>
<dbReference type="EMBL" id="JAHHUM010000006">
    <property type="protein sequence ID" value="KAK5624023.1"/>
    <property type="molecule type" value="Genomic_DNA"/>
</dbReference>
<keyword evidence="2 3" id="KW-0833">Ubl conjugation pathway</keyword>
<dbReference type="Proteomes" id="UP001311232">
    <property type="component" value="Unassembled WGS sequence"/>
</dbReference>
<dbReference type="InterPro" id="IPR035983">
    <property type="entry name" value="Hect_E3_ubiquitin_ligase"/>
</dbReference>
<name>A0AAV9SR40_9TELE</name>
<protein>
    <recommendedName>
        <fullName evidence="4">HECT domain-containing protein</fullName>
    </recommendedName>
</protein>
<dbReference type="Gene3D" id="3.90.1750.10">
    <property type="entry name" value="Hect, E3 ligase catalytic domains"/>
    <property type="match status" value="1"/>
</dbReference>
<evidence type="ECO:0000313" key="6">
    <source>
        <dbReference type="Proteomes" id="UP001311232"/>
    </source>
</evidence>
<evidence type="ECO:0000256" key="3">
    <source>
        <dbReference type="PROSITE-ProRule" id="PRU00104"/>
    </source>
</evidence>
<reference evidence="5 6" key="1">
    <citation type="submission" date="2021-06" db="EMBL/GenBank/DDBJ databases">
        <authorList>
            <person name="Palmer J.M."/>
        </authorList>
    </citation>
    <scope>NUCLEOTIDE SEQUENCE [LARGE SCALE GENOMIC DNA]</scope>
    <source>
        <strain evidence="5 6">MEX-2019</strain>
        <tissue evidence="5">Muscle</tissue>
    </source>
</reference>